<proteinExistence type="predicted"/>
<dbReference type="Gene3D" id="1.10.1130.10">
    <property type="entry name" value="Flavocytochrome C3, Chain A"/>
    <property type="match status" value="1"/>
</dbReference>
<gene>
    <name evidence="2" type="ORF">GS424_017010</name>
</gene>
<name>A0A6L7IMX6_9ACTN</name>
<sequence length="206" mass="21074">MAKIRSANAVALALVALAVGMVCVAGCSPQSSDDAAGSKPQGSDSSQAATQAGWSLDMECTTCHSVEGGTMEDGTSGASAHVQQAQATCATCHTDEQGLASVHEGKTASDAMPKKLKKTAVEAQTCQSSGCHNETADEMTALTAGYTELVDTKGTQVNPHEVMGLTEGHADITCSNCHNMHEAEVAAADTCVSCHHAGVYECNTCH</sequence>
<feature type="signal peptide" evidence="1">
    <location>
        <begin position="1"/>
        <end position="24"/>
    </location>
</feature>
<dbReference type="InterPro" id="IPR036280">
    <property type="entry name" value="Multihaem_cyt_sf"/>
</dbReference>
<evidence type="ECO:0000313" key="3">
    <source>
        <dbReference type="Proteomes" id="UP000478463"/>
    </source>
</evidence>
<dbReference type="KEGG" id="egd:GS424_017010"/>
<dbReference type="EMBL" id="CP063310">
    <property type="protein sequence ID" value="QOS68161.1"/>
    <property type="molecule type" value="Genomic_DNA"/>
</dbReference>
<reference evidence="2 3" key="1">
    <citation type="submission" date="2020-10" db="EMBL/GenBank/DDBJ databases">
        <title>Eggerthella sp. nov., isolated from human feces.</title>
        <authorList>
            <person name="Yajun G."/>
        </authorList>
    </citation>
    <scope>NUCLEOTIDE SEQUENCE [LARGE SCALE GENOMIC DNA]</scope>
    <source>
        <strain evidence="2 3">HF-1101</strain>
    </source>
</reference>
<dbReference type="SUPFAM" id="SSF48695">
    <property type="entry name" value="Multiheme cytochromes"/>
    <property type="match status" value="1"/>
</dbReference>
<keyword evidence="1" id="KW-0732">Signal</keyword>
<feature type="chain" id="PRO_5038906965" evidence="1">
    <location>
        <begin position="25"/>
        <end position="206"/>
    </location>
</feature>
<dbReference type="Proteomes" id="UP000478463">
    <property type="component" value="Chromosome"/>
</dbReference>
<evidence type="ECO:0000313" key="2">
    <source>
        <dbReference type="EMBL" id="QOS68161.1"/>
    </source>
</evidence>
<evidence type="ECO:0000256" key="1">
    <source>
        <dbReference type="SAM" id="SignalP"/>
    </source>
</evidence>
<accession>A0A6L7IMX6</accession>
<dbReference type="AlphaFoldDB" id="A0A6L7IMX6"/>
<dbReference type="RefSeq" id="WP_160940951.1">
    <property type="nucleotide sequence ID" value="NZ_CP063310.1"/>
</dbReference>
<protein>
    <submittedName>
        <fullName evidence="2">Uncharacterized protein</fullName>
    </submittedName>
</protein>
<organism evidence="2 3">
    <name type="scientific">Eggerthella guodeyinii</name>
    <dbReference type="NCBI Taxonomy" id="2690837"/>
    <lineage>
        <taxon>Bacteria</taxon>
        <taxon>Bacillati</taxon>
        <taxon>Actinomycetota</taxon>
        <taxon>Coriobacteriia</taxon>
        <taxon>Eggerthellales</taxon>
        <taxon>Eggerthellaceae</taxon>
        <taxon>Eggerthella</taxon>
    </lineage>
</organism>